<organism evidence="4">
    <name type="scientific">Acididesulfobacillus acetoxydans</name>
    <dbReference type="NCBI Taxonomy" id="1561005"/>
    <lineage>
        <taxon>Bacteria</taxon>
        <taxon>Bacillati</taxon>
        <taxon>Bacillota</taxon>
        <taxon>Clostridia</taxon>
        <taxon>Eubacteriales</taxon>
        <taxon>Peptococcaceae</taxon>
        <taxon>Acididesulfobacillus</taxon>
    </lineage>
</organism>
<name>A0A8S0XW60_9FIRM</name>
<dbReference type="InterPro" id="IPR011051">
    <property type="entry name" value="RmlC_Cupin_sf"/>
</dbReference>
<evidence type="ECO:0000256" key="1">
    <source>
        <dbReference type="ARBA" id="ARBA00023125"/>
    </source>
</evidence>
<dbReference type="Proteomes" id="UP000836597">
    <property type="component" value="Chromosome"/>
</dbReference>
<dbReference type="InterPro" id="IPR014710">
    <property type="entry name" value="RmlC-like_jellyroll"/>
</dbReference>
<evidence type="ECO:0000313" key="4">
    <source>
        <dbReference type="EMBL" id="CAA7600827.1"/>
    </source>
</evidence>
<evidence type="ECO:0000313" key="6">
    <source>
        <dbReference type="Proteomes" id="UP001071230"/>
    </source>
</evidence>
<dbReference type="EMBL" id="CDGJ01000117">
    <property type="protein sequence ID" value="CEJ09248.1"/>
    <property type="molecule type" value="Genomic_DNA"/>
</dbReference>
<dbReference type="EMBL" id="LR746496">
    <property type="protein sequence ID" value="CAA7600827.1"/>
    <property type="molecule type" value="Genomic_DNA"/>
</dbReference>
<dbReference type="InterPro" id="IPR010982">
    <property type="entry name" value="Lambda_DNA-bd_dom_sf"/>
</dbReference>
<keyword evidence="6" id="KW-1185">Reference proteome</keyword>
<keyword evidence="1 5" id="KW-0238">DNA-binding</keyword>
<dbReference type="GO" id="GO:0005829">
    <property type="term" value="C:cytosol"/>
    <property type="evidence" value="ECO:0007669"/>
    <property type="project" value="TreeGrafter"/>
</dbReference>
<dbReference type="SUPFAM" id="SSF47413">
    <property type="entry name" value="lambda repressor-like DNA-binding domains"/>
    <property type="match status" value="1"/>
</dbReference>
<dbReference type="Pfam" id="PF07883">
    <property type="entry name" value="Cupin_2"/>
    <property type="match status" value="1"/>
</dbReference>
<dbReference type="InterPro" id="IPR013096">
    <property type="entry name" value="Cupin_2"/>
</dbReference>
<reference evidence="5" key="1">
    <citation type="submission" date="2014-11" db="EMBL/GenBank/DDBJ databases">
        <authorList>
            <person name="Hornung B.V."/>
        </authorList>
    </citation>
    <scope>NUCLEOTIDE SEQUENCE</scope>
    <source>
        <strain evidence="5">INE</strain>
    </source>
</reference>
<dbReference type="Gene3D" id="1.10.260.40">
    <property type="entry name" value="lambda repressor-like DNA-binding domains"/>
    <property type="match status" value="1"/>
</dbReference>
<dbReference type="PROSITE" id="PS50943">
    <property type="entry name" value="HTH_CROC1"/>
    <property type="match status" value="1"/>
</dbReference>
<dbReference type="AlphaFoldDB" id="A0A8S0XW60"/>
<evidence type="ECO:0000259" key="2">
    <source>
        <dbReference type="PROSITE" id="PS50042"/>
    </source>
</evidence>
<evidence type="ECO:0000259" key="3">
    <source>
        <dbReference type="PROSITE" id="PS50943"/>
    </source>
</evidence>
<gene>
    <name evidence="4" type="ORF">DEACI_1480</name>
    <name evidence="5" type="ORF">DEACI_3732</name>
</gene>
<evidence type="ECO:0000313" key="5">
    <source>
        <dbReference type="EMBL" id="CEJ09248.1"/>
    </source>
</evidence>
<dbReference type="CDD" id="cd02209">
    <property type="entry name" value="cupin_XRE_C"/>
    <property type="match status" value="1"/>
</dbReference>
<dbReference type="PROSITE" id="PS50042">
    <property type="entry name" value="CNMP_BINDING_3"/>
    <property type="match status" value="1"/>
</dbReference>
<sequence>MESVLQGIYEKIRLLRKQKKMTLKEMSEKTGFSVSFLSQVENGSSSLAITSLQKISEALNVPISSFFEEPMNNTFTTRGAERRFFRIEHSNLLYARLAGNFQGQVLEPLYVTLEPKKTVGRYNHHGEEFYYVLQGEVVVTVNNKKYVLQEGDSIHLPSILKHSMRNPTDKPVHMIAVLTPAIFQG</sequence>
<dbReference type="PANTHER" id="PTHR46797:SF25">
    <property type="entry name" value="TRANSCRIPTIONAL REGULATOR"/>
    <property type="match status" value="1"/>
</dbReference>
<protein>
    <submittedName>
        <fullName evidence="5">DNA-binding protein</fullName>
    </submittedName>
    <submittedName>
        <fullName evidence="4">RmlC-like cupin domain protein</fullName>
    </submittedName>
</protein>
<reference evidence="4" key="2">
    <citation type="submission" date="2020-01" db="EMBL/GenBank/DDBJ databases">
        <authorList>
            <person name="Hornung B."/>
        </authorList>
    </citation>
    <scope>NUCLEOTIDE SEQUENCE</scope>
    <source>
        <strain evidence="4">PacBioINE</strain>
    </source>
</reference>
<dbReference type="Gene3D" id="2.60.120.10">
    <property type="entry name" value="Jelly Rolls"/>
    <property type="match status" value="1"/>
</dbReference>
<dbReference type="InterPro" id="IPR000595">
    <property type="entry name" value="cNMP-bd_dom"/>
</dbReference>
<dbReference type="GO" id="GO:0003700">
    <property type="term" value="F:DNA-binding transcription factor activity"/>
    <property type="evidence" value="ECO:0007669"/>
    <property type="project" value="TreeGrafter"/>
</dbReference>
<dbReference type="PANTHER" id="PTHR46797">
    <property type="entry name" value="HTH-TYPE TRANSCRIPTIONAL REGULATOR"/>
    <property type="match status" value="1"/>
</dbReference>
<feature type="domain" description="HTH cro/C1-type" evidence="3">
    <location>
        <begin position="12"/>
        <end position="66"/>
    </location>
</feature>
<dbReference type="CDD" id="cd00093">
    <property type="entry name" value="HTH_XRE"/>
    <property type="match status" value="1"/>
</dbReference>
<dbReference type="InterPro" id="IPR050807">
    <property type="entry name" value="TransReg_Diox_bact_type"/>
</dbReference>
<dbReference type="SMART" id="SM00530">
    <property type="entry name" value="HTH_XRE"/>
    <property type="match status" value="1"/>
</dbReference>
<proteinExistence type="predicted"/>
<dbReference type="InterPro" id="IPR001387">
    <property type="entry name" value="Cro/C1-type_HTH"/>
</dbReference>
<dbReference type="GO" id="GO:0003677">
    <property type="term" value="F:DNA binding"/>
    <property type="evidence" value="ECO:0007669"/>
    <property type="project" value="UniProtKB-KW"/>
</dbReference>
<dbReference type="KEGG" id="aacx:DEACI_1480"/>
<dbReference type="SUPFAM" id="SSF51182">
    <property type="entry name" value="RmlC-like cupins"/>
    <property type="match status" value="1"/>
</dbReference>
<dbReference type="Proteomes" id="UP001071230">
    <property type="component" value="Unassembled WGS sequence"/>
</dbReference>
<dbReference type="Pfam" id="PF01381">
    <property type="entry name" value="HTH_3"/>
    <property type="match status" value="1"/>
</dbReference>
<accession>A0A8S0XW60</accession>
<feature type="domain" description="Cyclic nucleotide-binding" evidence="2">
    <location>
        <begin position="110"/>
        <end position="168"/>
    </location>
</feature>
<dbReference type="RefSeq" id="WP_240984433.1">
    <property type="nucleotide sequence ID" value="NZ_CDGJ01000117.1"/>
</dbReference>